<dbReference type="EMBL" id="SFCA01000101">
    <property type="protein sequence ID" value="TRT55017.1"/>
    <property type="molecule type" value="Genomic_DNA"/>
</dbReference>
<proteinExistence type="predicted"/>
<dbReference type="Proteomes" id="UP000316443">
    <property type="component" value="Unassembled WGS sequence"/>
</dbReference>
<evidence type="ECO:0000313" key="2">
    <source>
        <dbReference type="EMBL" id="TRT55017.1"/>
    </source>
</evidence>
<protein>
    <submittedName>
        <fullName evidence="2">PEP-CTERM sorting domain-containing protein</fullName>
    </submittedName>
</protein>
<reference evidence="2 3" key="1">
    <citation type="submission" date="2019-01" db="EMBL/GenBank/DDBJ databases">
        <title>Coherence of Microcystis species and biogeography revealed through population genomics.</title>
        <authorList>
            <person name="Perez-Carrascal O.M."/>
            <person name="Terrat Y."/>
            <person name="Giani A."/>
            <person name="Fortin N."/>
            <person name="Tromas N."/>
            <person name="Shapiro B.J."/>
        </authorList>
    </citation>
    <scope>NUCLEOTIDE SEQUENCE [LARGE SCALE GENOMIC DNA]</scope>
    <source>
        <strain evidence="2">Ma_QC_C_20070703_M131</strain>
    </source>
</reference>
<evidence type="ECO:0000313" key="3">
    <source>
        <dbReference type="Proteomes" id="UP000316443"/>
    </source>
</evidence>
<accession>A0A551Y230</accession>
<gene>
    <name evidence="2" type="ORF">EWV85_09810</name>
</gene>
<evidence type="ECO:0000256" key="1">
    <source>
        <dbReference type="SAM" id="Phobius"/>
    </source>
</evidence>
<name>A0A551Y230_MICAE</name>
<keyword evidence="1" id="KW-0812">Transmembrane</keyword>
<sequence length="47" mass="5219">MRSNWKINGDHLYQPVPEPSLTILGTGVVLGVLPFLQKGKKDKEKDA</sequence>
<dbReference type="AlphaFoldDB" id="A0A551Y230"/>
<keyword evidence="1" id="KW-1133">Transmembrane helix</keyword>
<comment type="caution">
    <text evidence="2">The sequence shown here is derived from an EMBL/GenBank/DDBJ whole genome shotgun (WGS) entry which is preliminary data.</text>
</comment>
<dbReference type="NCBIfam" id="TIGR04155">
    <property type="entry name" value="cyano_PEP"/>
    <property type="match status" value="1"/>
</dbReference>
<organism evidence="2 3">
    <name type="scientific">Microcystis aeruginosa Ma_QC_C_20070703_M131</name>
    <dbReference type="NCBI Taxonomy" id="2486263"/>
    <lineage>
        <taxon>Bacteria</taxon>
        <taxon>Bacillati</taxon>
        <taxon>Cyanobacteriota</taxon>
        <taxon>Cyanophyceae</taxon>
        <taxon>Oscillatoriophycideae</taxon>
        <taxon>Chroococcales</taxon>
        <taxon>Microcystaceae</taxon>
        <taxon>Microcystis</taxon>
    </lineage>
</organism>
<dbReference type="InterPro" id="IPR026374">
    <property type="entry name" value="Cyano_PEP"/>
</dbReference>
<keyword evidence="1" id="KW-0472">Membrane</keyword>
<feature type="transmembrane region" description="Helical" evidence="1">
    <location>
        <begin position="20"/>
        <end position="36"/>
    </location>
</feature>